<dbReference type="AlphaFoldDB" id="A0A5B7HSS8"/>
<dbReference type="EMBL" id="VSRR010041302">
    <property type="protein sequence ID" value="MPC75510.1"/>
    <property type="molecule type" value="Genomic_DNA"/>
</dbReference>
<evidence type="ECO:0000313" key="1">
    <source>
        <dbReference type="EMBL" id="MPC75510.1"/>
    </source>
</evidence>
<keyword evidence="2" id="KW-1185">Reference proteome</keyword>
<evidence type="ECO:0000313" key="2">
    <source>
        <dbReference type="Proteomes" id="UP000324222"/>
    </source>
</evidence>
<protein>
    <submittedName>
        <fullName evidence="1">Uncharacterized protein</fullName>
    </submittedName>
</protein>
<proteinExistence type="predicted"/>
<gene>
    <name evidence="1" type="ORF">E2C01_069900</name>
</gene>
<name>A0A5B7HSS8_PORTR</name>
<reference evidence="1 2" key="1">
    <citation type="submission" date="2019-05" db="EMBL/GenBank/DDBJ databases">
        <title>Another draft genome of Portunus trituberculatus and its Hox gene families provides insights of decapod evolution.</title>
        <authorList>
            <person name="Jeong J.-H."/>
            <person name="Song I."/>
            <person name="Kim S."/>
            <person name="Choi T."/>
            <person name="Kim D."/>
            <person name="Ryu S."/>
            <person name="Kim W."/>
        </authorList>
    </citation>
    <scope>NUCLEOTIDE SEQUENCE [LARGE SCALE GENOMIC DNA]</scope>
    <source>
        <tissue evidence="1">Muscle</tissue>
    </source>
</reference>
<dbReference type="Proteomes" id="UP000324222">
    <property type="component" value="Unassembled WGS sequence"/>
</dbReference>
<accession>A0A5B7HSS8</accession>
<organism evidence="1 2">
    <name type="scientific">Portunus trituberculatus</name>
    <name type="common">Swimming crab</name>
    <name type="synonym">Neptunus trituberculatus</name>
    <dbReference type="NCBI Taxonomy" id="210409"/>
    <lineage>
        <taxon>Eukaryota</taxon>
        <taxon>Metazoa</taxon>
        <taxon>Ecdysozoa</taxon>
        <taxon>Arthropoda</taxon>
        <taxon>Crustacea</taxon>
        <taxon>Multicrustacea</taxon>
        <taxon>Malacostraca</taxon>
        <taxon>Eumalacostraca</taxon>
        <taxon>Eucarida</taxon>
        <taxon>Decapoda</taxon>
        <taxon>Pleocyemata</taxon>
        <taxon>Brachyura</taxon>
        <taxon>Eubrachyura</taxon>
        <taxon>Portunoidea</taxon>
        <taxon>Portunidae</taxon>
        <taxon>Portuninae</taxon>
        <taxon>Portunus</taxon>
    </lineage>
</organism>
<sequence>MESICVITEELIPLDLTDTHNIQSSLSQDNNEPVLKRLYRKPKKLGLESAESSSPLLPIRLHCTAGTCKHVITDN</sequence>
<comment type="caution">
    <text evidence="1">The sequence shown here is derived from an EMBL/GenBank/DDBJ whole genome shotgun (WGS) entry which is preliminary data.</text>
</comment>